<dbReference type="SUPFAM" id="SSF53756">
    <property type="entry name" value="UDP-Glycosyltransferase/glycogen phosphorylase"/>
    <property type="match status" value="1"/>
</dbReference>
<dbReference type="InterPro" id="IPR050194">
    <property type="entry name" value="Glycosyltransferase_grp1"/>
</dbReference>
<feature type="domain" description="Glycosyl transferase family 1" evidence="1">
    <location>
        <begin position="209"/>
        <end position="361"/>
    </location>
</feature>
<dbReference type="OrthoDB" id="596635at2"/>
<evidence type="ECO:0000313" key="2">
    <source>
        <dbReference type="EMBL" id="EHQ28457.1"/>
    </source>
</evidence>
<keyword evidence="3" id="KW-1185">Reference proteome</keyword>
<dbReference type="Gene3D" id="3.40.50.2000">
    <property type="entry name" value="Glycogen Phosphorylase B"/>
    <property type="match status" value="2"/>
</dbReference>
<dbReference type="eggNOG" id="COG0438">
    <property type="taxonomic scope" value="Bacteria"/>
</dbReference>
<dbReference type="Pfam" id="PF00534">
    <property type="entry name" value="Glycos_transf_1"/>
    <property type="match status" value="1"/>
</dbReference>
<dbReference type="HOGENOM" id="CLU_009583_37_1_10"/>
<dbReference type="PANTHER" id="PTHR45947:SF3">
    <property type="entry name" value="SULFOQUINOVOSYL TRANSFERASE SQD2"/>
    <property type="match status" value="1"/>
</dbReference>
<dbReference type="GO" id="GO:0016757">
    <property type="term" value="F:glycosyltransferase activity"/>
    <property type="evidence" value="ECO:0007669"/>
    <property type="project" value="InterPro"/>
</dbReference>
<keyword evidence="2" id="KW-0808">Transferase</keyword>
<organism evidence="2 3">
    <name type="scientific">Mucilaginibacter paludis DSM 18603</name>
    <dbReference type="NCBI Taxonomy" id="714943"/>
    <lineage>
        <taxon>Bacteria</taxon>
        <taxon>Pseudomonadati</taxon>
        <taxon>Bacteroidota</taxon>
        <taxon>Sphingobacteriia</taxon>
        <taxon>Sphingobacteriales</taxon>
        <taxon>Sphingobacteriaceae</taxon>
        <taxon>Mucilaginibacter</taxon>
    </lineage>
</organism>
<gene>
    <name evidence="2" type="ORF">Mucpa_4367</name>
</gene>
<reference evidence="2" key="1">
    <citation type="submission" date="2011-09" db="EMBL/GenBank/DDBJ databases">
        <title>The permanent draft genome of Mucilaginibacter paludis DSM 18603.</title>
        <authorList>
            <consortium name="US DOE Joint Genome Institute (JGI-PGF)"/>
            <person name="Lucas S."/>
            <person name="Han J."/>
            <person name="Lapidus A."/>
            <person name="Bruce D."/>
            <person name="Goodwin L."/>
            <person name="Pitluck S."/>
            <person name="Peters L."/>
            <person name="Kyrpides N."/>
            <person name="Mavromatis K."/>
            <person name="Ivanova N."/>
            <person name="Mikhailova N."/>
            <person name="Held B."/>
            <person name="Detter J.C."/>
            <person name="Tapia R."/>
            <person name="Han C."/>
            <person name="Land M."/>
            <person name="Hauser L."/>
            <person name="Markowitz V."/>
            <person name="Cheng J.-F."/>
            <person name="Hugenholtz P."/>
            <person name="Woyke T."/>
            <person name="Wu D."/>
            <person name="Tindall B."/>
            <person name="Brambilla E."/>
            <person name="Klenk H.-P."/>
            <person name="Eisen J.A."/>
        </authorList>
    </citation>
    <scope>NUCLEOTIDE SEQUENCE [LARGE SCALE GENOMIC DNA]</scope>
    <source>
        <strain evidence="2">DSM 18603</strain>
    </source>
</reference>
<dbReference type="EMBL" id="CM001403">
    <property type="protein sequence ID" value="EHQ28457.1"/>
    <property type="molecule type" value="Genomic_DNA"/>
</dbReference>
<name>H1Y0J0_9SPHI</name>
<dbReference type="PANTHER" id="PTHR45947">
    <property type="entry name" value="SULFOQUINOVOSYL TRANSFERASE SQD2"/>
    <property type="match status" value="1"/>
</dbReference>
<dbReference type="CDD" id="cd03801">
    <property type="entry name" value="GT4_PimA-like"/>
    <property type="match status" value="1"/>
</dbReference>
<evidence type="ECO:0000259" key="1">
    <source>
        <dbReference type="Pfam" id="PF00534"/>
    </source>
</evidence>
<dbReference type="AlphaFoldDB" id="H1Y0J0"/>
<protein>
    <submittedName>
        <fullName evidence="2">Glycosyl transferase group 1</fullName>
    </submittedName>
</protein>
<evidence type="ECO:0000313" key="3">
    <source>
        <dbReference type="Proteomes" id="UP000002774"/>
    </source>
</evidence>
<dbReference type="InterPro" id="IPR001296">
    <property type="entry name" value="Glyco_trans_1"/>
</dbReference>
<dbReference type="STRING" id="714943.Mucpa_4367"/>
<proteinExistence type="predicted"/>
<dbReference type="Proteomes" id="UP000002774">
    <property type="component" value="Chromosome"/>
</dbReference>
<sequence length="391" mass="43740">MKIVYTAPNKSHHYKYAKSMYDAGVLKAFVSGFSRFSPRAAFPEIGDKLYRADKLQTIYLAALKFGLPDKITSELAFLAKGEQDRACKRFVRDSDVFLFYNGCGLKTCNYARKHGSICVVEGVNSHVSYQEKILSDEYSSLGLHWEPFHQREKSKRLKEYDAADYILVPSDFVRNSFLEYGFPFEKIIKVPYGFNSFPNQDQLPDSDTSDDFTILYVGSVSVRKGLRYLLKAFDNFEHPKKKLVIVGPDVAGENGIRDLKIPENVVFTGALKGEELENAYKSANVFCLPSIEEGLALVLGEALSFGIPIVATINTGATDIISDGVEGFIVPIRDPLSISEKFQQLADDKELYFNVKQNAVKKAKGLKGWDVAGDLLVSSLEKVVEENRQKG</sequence>
<accession>H1Y0J0</accession>
<dbReference type="RefSeq" id="WP_008509287.1">
    <property type="nucleotide sequence ID" value="NZ_CM001403.1"/>
</dbReference>